<feature type="domain" description="4Fe-4S ferredoxin-type" evidence="5">
    <location>
        <begin position="45"/>
        <end position="74"/>
    </location>
</feature>
<dbReference type="Gene3D" id="3.30.70.20">
    <property type="match status" value="1"/>
</dbReference>
<sequence length="127" mass="13309">LTEGIFIAGTVQGPKDIPDAVAQAKGAASGAATLMAKGEVEIEPYYSTVLSYKCAGCKSCLSLCAYSAIIFNEFEKVAEINEILCKGCGTCVSACPSEAIVQNQFGDTQILSMIETSIQQETKARGV</sequence>
<gene>
    <name evidence="6" type="ORF">LCGC14_2521020</name>
</gene>
<keyword evidence="1" id="KW-0004">4Fe-4S</keyword>
<dbReference type="PROSITE" id="PS00198">
    <property type="entry name" value="4FE4S_FER_1"/>
    <property type="match status" value="1"/>
</dbReference>
<feature type="non-terminal residue" evidence="6">
    <location>
        <position position="1"/>
    </location>
</feature>
<evidence type="ECO:0000256" key="1">
    <source>
        <dbReference type="ARBA" id="ARBA00022485"/>
    </source>
</evidence>
<keyword evidence="2" id="KW-0479">Metal-binding</keyword>
<dbReference type="Pfam" id="PF12838">
    <property type="entry name" value="Fer4_7"/>
    <property type="match status" value="1"/>
</dbReference>
<dbReference type="InterPro" id="IPR017896">
    <property type="entry name" value="4Fe4S_Fe-S-bd"/>
</dbReference>
<reference evidence="6" key="1">
    <citation type="journal article" date="2015" name="Nature">
        <title>Complex archaea that bridge the gap between prokaryotes and eukaryotes.</title>
        <authorList>
            <person name="Spang A."/>
            <person name="Saw J.H."/>
            <person name="Jorgensen S.L."/>
            <person name="Zaremba-Niedzwiedzka K."/>
            <person name="Martijn J."/>
            <person name="Lind A.E."/>
            <person name="van Eijk R."/>
            <person name="Schleper C."/>
            <person name="Guy L."/>
            <person name="Ettema T.J."/>
        </authorList>
    </citation>
    <scope>NUCLEOTIDE SEQUENCE</scope>
</reference>
<dbReference type="EMBL" id="LAZR01040669">
    <property type="protein sequence ID" value="KKL13910.1"/>
    <property type="molecule type" value="Genomic_DNA"/>
</dbReference>
<comment type="caution">
    <text evidence="6">The sequence shown here is derived from an EMBL/GenBank/DDBJ whole genome shotgun (WGS) entry which is preliminary data.</text>
</comment>
<organism evidence="6">
    <name type="scientific">marine sediment metagenome</name>
    <dbReference type="NCBI Taxonomy" id="412755"/>
    <lineage>
        <taxon>unclassified sequences</taxon>
        <taxon>metagenomes</taxon>
        <taxon>ecological metagenomes</taxon>
    </lineage>
</organism>
<keyword evidence="4" id="KW-0411">Iron-sulfur</keyword>
<evidence type="ECO:0000259" key="5">
    <source>
        <dbReference type="PROSITE" id="PS51379"/>
    </source>
</evidence>
<evidence type="ECO:0000256" key="3">
    <source>
        <dbReference type="ARBA" id="ARBA00023004"/>
    </source>
</evidence>
<dbReference type="GO" id="GO:0051539">
    <property type="term" value="F:4 iron, 4 sulfur cluster binding"/>
    <property type="evidence" value="ECO:0007669"/>
    <property type="project" value="UniProtKB-KW"/>
</dbReference>
<evidence type="ECO:0000256" key="2">
    <source>
        <dbReference type="ARBA" id="ARBA00022723"/>
    </source>
</evidence>
<dbReference type="PANTHER" id="PTHR43687">
    <property type="entry name" value="ADENYLYLSULFATE REDUCTASE, BETA SUBUNIT"/>
    <property type="match status" value="1"/>
</dbReference>
<dbReference type="PROSITE" id="PS51379">
    <property type="entry name" value="4FE4S_FER_2"/>
    <property type="match status" value="2"/>
</dbReference>
<dbReference type="AlphaFoldDB" id="A0A0F9AWT1"/>
<accession>A0A0F9AWT1</accession>
<feature type="domain" description="4Fe-4S ferredoxin-type" evidence="5">
    <location>
        <begin position="76"/>
        <end position="105"/>
    </location>
</feature>
<evidence type="ECO:0000256" key="4">
    <source>
        <dbReference type="ARBA" id="ARBA00023014"/>
    </source>
</evidence>
<dbReference type="InterPro" id="IPR050572">
    <property type="entry name" value="Fe-S_Ferredoxin"/>
</dbReference>
<proteinExistence type="predicted"/>
<protein>
    <recommendedName>
        <fullName evidence="5">4Fe-4S ferredoxin-type domain-containing protein</fullName>
    </recommendedName>
</protein>
<name>A0A0F9AWT1_9ZZZZ</name>
<evidence type="ECO:0000313" key="6">
    <source>
        <dbReference type="EMBL" id="KKL13910.1"/>
    </source>
</evidence>
<keyword evidence="3" id="KW-0408">Iron</keyword>
<dbReference type="SUPFAM" id="SSF54862">
    <property type="entry name" value="4Fe-4S ferredoxins"/>
    <property type="match status" value="1"/>
</dbReference>
<dbReference type="PANTHER" id="PTHR43687:SF1">
    <property type="entry name" value="FERREDOXIN III"/>
    <property type="match status" value="1"/>
</dbReference>
<dbReference type="InterPro" id="IPR017900">
    <property type="entry name" value="4Fe4S_Fe_S_CS"/>
</dbReference>
<dbReference type="GO" id="GO:0046872">
    <property type="term" value="F:metal ion binding"/>
    <property type="evidence" value="ECO:0007669"/>
    <property type="project" value="UniProtKB-KW"/>
</dbReference>